<dbReference type="Gene3D" id="3.30.450.70">
    <property type="match status" value="1"/>
</dbReference>
<evidence type="ECO:0000256" key="1">
    <source>
        <dbReference type="ARBA" id="ARBA00004556"/>
    </source>
</evidence>
<accession>A0A9N9RM76</accession>
<evidence type="ECO:0000313" key="5">
    <source>
        <dbReference type="EMBL" id="CAG9799629.1"/>
    </source>
</evidence>
<name>A0A9N9RM76_9DIPT</name>
<dbReference type="OrthoDB" id="10258445at2759"/>
<dbReference type="PANTHER" id="PTHR12403">
    <property type="entry name" value="TRAFFICKING PROTEIN PARTICLE COMPLEX SUBUNIT 2"/>
    <property type="match status" value="1"/>
</dbReference>
<dbReference type="GO" id="GO:0006888">
    <property type="term" value="P:endoplasmic reticulum to Golgi vesicle-mediated transport"/>
    <property type="evidence" value="ECO:0007669"/>
    <property type="project" value="InterPro"/>
</dbReference>
<proteinExistence type="inferred from homology"/>
<organism evidence="5 6">
    <name type="scientific">Chironomus riparius</name>
    <dbReference type="NCBI Taxonomy" id="315576"/>
    <lineage>
        <taxon>Eukaryota</taxon>
        <taxon>Metazoa</taxon>
        <taxon>Ecdysozoa</taxon>
        <taxon>Arthropoda</taxon>
        <taxon>Hexapoda</taxon>
        <taxon>Insecta</taxon>
        <taxon>Pterygota</taxon>
        <taxon>Neoptera</taxon>
        <taxon>Endopterygota</taxon>
        <taxon>Diptera</taxon>
        <taxon>Nematocera</taxon>
        <taxon>Chironomoidea</taxon>
        <taxon>Chironomidae</taxon>
        <taxon>Chironominae</taxon>
        <taxon>Chironomus</taxon>
    </lineage>
</organism>
<comment type="subcellular location">
    <subcellularLocation>
        <location evidence="1">Cytoplasm</location>
        <location evidence="1">Perinuclear region</location>
    </subcellularLocation>
</comment>
<evidence type="ECO:0000256" key="4">
    <source>
        <dbReference type="ARBA" id="ARBA00024408"/>
    </source>
</evidence>
<reference evidence="5" key="2">
    <citation type="submission" date="2022-10" db="EMBL/GenBank/DDBJ databases">
        <authorList>
            <consortium name="ENA_rothamsted_submissions"/>
            <consortium name="culmorum"/>
            <person name="King R."/>
        </authorList>
    </citation>
    <scope>NUCLEOTIDE SEQUENCE</scope>
</reference>
<gene>
    <name evidence="5" type="ORF">CHIRRI_LOCUS2594</name>
</gene>
<dbReference type="InterPro" id="IPR011012">
    <property type="entry name" value="Longin-like_dom_sf"/>
</dbReference>
<dbReference type="GO" id="GO:0048471">
    <property type="term" value="C:perinuclear region of cytoplasm"/>
    <property type="evidence" value="ECO:0007669"/>
    <property type="project" value="UniProtKB-SubCell"/>
</dbReference>
<protein>
    <recommendedName>
        <fullName evidence="4">Trafficking protein particle complex subunit 2-like protein</fullName>
    </recommendedName>
</protein>
<dbReference type="Proteomes" id="UP001153620">
    <property type="component" value="Chromosome 1"/>
</dbReference>
<keyword evidence="3" id="KW-0931">ER-Golgi transport</keyword>
<keyword evidence="3" id="KW-0813">Transport</keyword>
<keyword evidence="6" id="KW-1185">Reference proteome</keyword>
<evidence type="ECO:0000256" key="2">
    <source>
        <dbReference type="ARBA" id="ARBA00006626"/>
    </source>
</evidence>
<evidence type="ECO:0000256" key="3">
    <source>
        <dbReference type="ARBA" id="ARBA00022892"/>
    </source>
</evidence>
<dbReference type="InterPro" id="IPR006722">
    <property type="entry name" value="Sedlin"/>
</dbReference>
<dbReference type="EMBL" id="OU895877">
    <property type="protein sequence ID" value="CAG9799629.1"/>
    <property type="molecule type" value="Genomic_DNA"/>
</dbReference>
<reference evidence="5" key="1">
    <citation type="submission" date="2022-01" db="EMBL/GenBank/DDBJ databases">
        <authorList>
            <person name="King R."/>
        </authorList>
    </citation>
    <scope>NUCLEOTIDE SEQUENCE</scope>
</reference>
<evidence type="ECO:0000313" key="6">
    <source>
        <dbReference type="Proteomes" id="UP001153620"/>
    </source>
</evidence>
<dbReference type="AlphaFoldDB" id="A0A9N9RM76"/>
<dbReference type="SUPFAM" id="SSF64356">
    <property type="entry name" value="SNARE-like"/>
    <property type="match status" value="1"/>
</dbReference>
<dbReference type="Pfam" id="PF04628">
    <property type="entry name" value="Sedlin_N"/>
    <property type="match status" value="1"/>
</dbReference>
<comment type="similarity">
    <text evidence="2">Belongs to the TRAPP small subunits family. Sedlin subfamily.</text>
</comment>
<sequence length="136" mass="15787">MACSVAIISKDNSPLYVLAADIEKEIELQYCFHSALDIVEEKSNTANKNPDTRDLFLGLLYATELYKIYGYMTNTKIKFILIVDSLNSAFRENEIRAMFRSIHIEYVNYISNPFIIPNEQIFSKTFDRNIRNICKV</sequence>
<dbReference type="InterPro" id="IPR044760">
    <property type="entry name" value="TRAPPC2L"/>
</dbReference>
<dbReference type="CDD" id="cd14854">
    <property type="entry name" value="TRAPPC2L"/>
    <property type="match status" value="1"/>
</dbReference>